<keyword evidence="4" id="KW-0489">Methyltransferase</keyword>
<reference evidence="4" key="1">
    <citation type="submission" date="2022-06" db="EMBL/GenBank/DDBJ databases">
        <authorList>
            <person name="Legendre M."/>
            <person name="Claverie J.-M."/>
            <person name="Alempic J.-M."/>
            <person name="Abergel C."/>
        </authorList>
    </citation>
    <scope>NUCLEOTIDE SEQUENCE</scope>
    <source>
        <strain evidence="4">Kuranda</strain>
    </source>
</reference>
<dbReference type="Pfam" id="PF08241">
    <property type="entry name" value="Methyltransf_11"/>
    <property type="match status" value="1"/>
</dbReference>
<dbReference type="EMBL" id="ON887157">
    <property type="protein sequence ID" value="WBR14809.1"/>
    <property type="molecule type" value="Genomic_DNA"/>
</dbReference>
<dbReference type="InterPro" id="IPR050447">
    <property type="entry name" value="Erg6_SMT_methyltransf"/>
</dbReference>
<dbReference type="SUPFAM" id="SSF53335">
    <property type="entry name" value="S-adenosyl-L-methionine-dependent methyltransferases"/>
    <property type="match status" value="1"/>
</dbReference>
<evidence type="ECO:0000313" key="4">
    <source>
        <dbReference type="EMBL" id="WBR14809.1"/>
    </source>
</evidence>
<evidence type="ECO:0000256" key="1">
    <source>
        <dbReference type="ARBA" id="ARBA00022679"/>
    </source>
</evidence>
<evidence type="ECO:0000256" key="2">
    <source>
        <dbReference type="SAM" id="MobiDB-lite"/>
    </source>
</evidence>
<dbReference type="InterPro" id="IPR013216">
    <property type="entry name" value="Methyltransf_11"/>
</dbReference>
<dbReference type="PANTHER" id="PTHR44068:SF11">
    <property type="entry name" value="GERANYL DIPHOSPHATE 2-C-METHYLTRANSFERASE"/>
    <property type="match status" value="1"/>
</dbReference>
<feature type="domain" description="Methyltransferase type 11" evidence="3">
    <location>
        <begin position="101"/>
        <end position="202"/>
    </location>
</feature>
<feature type="compositionally biased region" description="Polar residues" evidence="2">
    <location>
        <begin position="1"/>
        <end position="11"/>
    </location>
</feature>
<dbReference type="Gene3D" id="3.40.50.150">
    <property type="entry name" value="Vaccinia Virus protein VP39"/>
    <property type="match status" value="1"/>
</dbReference>
<dbReference type="GO" id="GO:0008757">
    <property type="term" value="F:S-adenosylmethionine-dependent methyltransferase activity"/>
    <property type="evidence" value="ECO:0007669"/>
    <property type="project" value="InterPro"/>
</dbReference>
<gene>
    <name evidence="4" type="ORF">pkur_cds_635</name>
</gene>
<organism evidence="4 5">
    <name type="scientific">Pandoravirus kuranda</name>
    <dbReference type="NCBI Taxonomy" id="3019033"/>
    <lineage>
        <taxon>Viruses</taxon>
        <taxon>Pandoravirus</taxon>
    </lineage>
</organism>
<dbReference type="PANTHER" id="PTHR44068">
    <property type="entry name" value="ZGC:194242"/>
    <property type="match status" value="1"/>
</dbReference>
<evidence type="ECO:0000259" key="3">
    <source>
        <dbReference type="Pfam" id="PF08241"/>
    </source>
</evidence>
<proteinExistence type="predicted"/>
<dbReference type="InterPro" id="IPR029063">
    <property type="entry name" value="SAM-dependent_MTases_sf"/>
</dbReference>
<feature type="region of interest" description="Disordered" evidence="2">
    <location>
        <begin position="1"/>
        <end position="21"/>
    </location>
</feature>
<dbReference type="Proteomes" id="UP001185135">
    <property type="component" value="Segment"/>
</dbReference>
<evidence type="ECO:0000313" key="5">
    <source>
        <dbReference type="Proteomes" id="UP001185135"/>
    </source>
</evidence>
<dbReference type="CDD" id="cd02440">
    <property type="entry name" value="AdoMet_MTases"/>
    <property type="match status" value="1"/>
</dbReference>
<protein>
    <submittedName>
        <fullName evidence="4">Methyltransferase type 11</fullName>
    </submittedName>
</protein>
<sequence length="301" mass="31732">MMTTSNNTDKSNAIDHGAPLPAADQAPAGAVKVALATDARGMYESNMAALPAFVGPFINFGFWPRQVGRVRPPTLADREASGLALYERVFGALDPRGAVAEVGCGLAAGCRALASHYPSDVVASITGVDASAQQLERASVAMAEGVRDGRLHLIKASAERLPFADGALDRIYTVEALQHFGCASTFVAEAARCLAPGGRLVICTFLASRALAPSEHEAIASRIRTVAVGIDKLVQTEALCAAMADAGLVVATPQPIGDRVWEAFCAWCAMAQPSWTWPAAWLDAYRAGWVDYYVVTADKPL</sequence>
<name>A0AA95EE75_9VIRU</name>
<dbReference type="GO" id="GO:0032259">
    <property type="term" value="P:methylation"/>
    <property type="evidence" value="ECO:0007669"/>
    <property type="project" value="UniProtKB-KW"/>
</dbReference>
<keyword evidence="1" id="KW-0808">Transferase</keyword>
<accession>A0AA95EE75</accession>